<accession>A0ABV8TUX5</accession>
<feature type="region of interest" description="Disordered" evidence="8">
    <location>
        <begin position="1"/>
        <end position="33"/>
    </location>
</feature>
<dbReference type="Gene3D" id="1.10.3720.10">
    <property type="entry name" value="MetI-like"/>
    <property type="match status" value="1"/>
</dbReference>
<evidence type="ECO:0000259" key="9">
    <source>
        <dbReference type="PROSITE" id="PS50928"/>
    </source>
</evidence>
<feature type="transmembrane region" description="Helical" evidence="7">
    <location>
        <begin position="276"/>
        <end position="294"/>
    </location>
</feature>
<dbReference type="RefSeq" id="WP_380617954.1">
    <property type="nucleotide sequence ID" value="NZ_JBHSDK010000003.1"/>
</dbReference>
<feature type="transmembrane region" description="Helical" evidence="7">
    <location>
        <begin position="43"/>
        <end position="63"/>
    </location>
</feature>
<evidence type="ECO:0000256" key="2">
    <source>
        <dbReference type="ARBA" id="ARBA00022448"/>
    </source>
</evidence>
<dbReference type="InterPro" id="IPR035906">
    <property type="entry name" value="MetI-like_sf"/>
</dbReference>
<feature type="transmembrane region" description="Helical" evidence="7">
    <location>
        <begin position="140"/>
        <end position="163"/>
    </location>
</feature>
<feature type="transmembrane region" description="Helical" evidence="7">
    <location>
        <begin position="110"/>
        <end position="133"/>
    </location>
</feature>
<organism evidence="10 11">
    <name type="scientific">Salininema proteolyticum</name>
    <dbReference type="NCBI Taxonomy" id="1607685"/>
    <lineage>
        <taxon>Bacteria</taxon>
        <taxon>Bacillati</taxon>
        <taxon>Actinomycetota</taxon>
        <taxon>Actinomycetes</taxon>
        <taxon>Glycomycetales</taxon>
        <taxon>Glycomycetaceae</taxon>
        <taxon>Salininema</taxon>
    </lineage>
</organism>
<gene>
    <name evidence="10" type="ORF">ACFPET_03300</name>
</gene>
<comment type="similarity">
    <text evidence="7">Belongs to the binding-protein-dependent transport system permease family.</text>
</comment>
<protein>
    <submittedName>
        <fullName evidence="10">Carbohydrate ABC transporter permease</fullName>
    </submittedName>
</protein>
<evidence type="ECO:0000256" key="1">
    <source>
        <dbReference type="ARBA" id="ARBA00004651"/>
    </source>
</evidence>
<name>A0ABV8TUX5_9ACTN</name>
<dbReference type="CDD" id="cd06261">
    <property type="entry name" value="TM_PBP2"/>
    <property type="match status" value="1"/>
</dbReference>
<keyword evidence="3" id="KW-1003">Cell membrane</keyword>
<dbReference type="SUPFAM" id="SSF161098">
    <property type="entry name" value="MetI-like"/>
    <property type="match status" value="1"/>
</dbReference>
<evidence type="ECO:0000256" key="4">
    <source>
        <dbReference type="ARBA" id="ARBA00022692"/>
    </source>
</evidence>
<dbReference type="Pfam" id="PF00528">
    <property type="entry name" value="BPD_transp_1"/>
    <property type="match status" value="1"/>
</dbReference>
<reference evidence="11" key="1">
    <citation type="journal article" date="2019" name="Int. J. Syst. Evol. Microbiol.">
        <title>The Global Catalogue of Microorganisms (GCM) 10K type strain sequencing project: providing services to taxonomists for standard genome sequencing and annotation.</title>
        <authorList>
            <consortium name="The Broad Institute Genomics Platform"/>
            <consortium name="The Broad Institute Genome Sequencing Center for Infectious Disease"/>
            <person name="Wu L."/>
            <person name="Ma J."/>
        </authorList>
    </citation>
    <scope>NUCLEOTIDE SEQUENCE [LARGE SCALE GENOMIC DNA]</scope>
    <source>
        <strain evidence="11">IBRC-M 10908</strain>
    </source>
</reference>
<feature type="transmembrane region" description="Helical" evidence="7">
    <location>
        <begin position="175"/>
        <end position="199"/>
    </location>
</feature>
<feature type="transmembrane region" description="Helical" evidence="7">
    <location>
        <begin position="220"/>
        <end position="241"/>
    </location>
</feature>
<feature type="domain" description="ABC transmembrane type-1" evidence="9">
    <location>
        <begin position="106"/>
        <end position="295"/>
    </location>
</feature>
<proteinExistence type="inferred from homology"/>
<dbReference type="PROSITE" id="PS50928">
    <property type="entry name" value="ABC_TM1"/>
    <property type="match status" value="1"/>
</dbReference>
<comment type="subcellular location">
    <subcellularLocation>
        <location evidence="1 7">Cell membrane</location>
        <topology evidence="1 7">Multi-pass membrane protein</topology>
    </subcellularLocation>
</comment>
<evidence type="ECO:0000256" key="7">
    <source>
        <dbReference type="RuleBase" id="RU363032"/>
    </source>
</evidence>
<keyword evidence="2 7" id="KW-0813">Transport</keyword>
<dbReference type="EMBL" id="JBHSDK010000003">
    <property type="protein sequence ID" value="MFC4334218.1"/>
    <property type="molecule type" value="Genomic_DNA"/>
</dbReference>
<dbReference type="InterPro" id="IPR000515">
    <property type="entry name" value="MetI-like"/>
</dbReference>
<evidence type="ECO:0000256" key="3">
    <source>
        <dbReference type="ARBA" id="ARBA00022475"/>
    </source>
</evidence>
<sequence length="310" mass="33921">MTLTTERPTTATEAPAKAKKVRRERPYRRRGGSDFTKPTLTGLILRYALLVGILALVIGPFLWQLSTSFKGPQEDLYSFPPKLIPEDPTFGNYSTVTDIVPVYRYALHSLLVSLGSVVTNVVLSVIGGYALACMRFRGKFIALGILLSTMLLPGEVTVTSNLLTINALGLGNTLWGVFLPGAIAAMNVLLIATACRMIPKEVLDAATVDGATTWQRIRHIVWPNVRGMASVVAIFTFIGQWDDYLWPLMVLTEPDNYTLTVGMAYLNSNFSPDPRLVAAGTMVALIPIVVMFSITQRYFFKGVQDGAVKG</sequence>
<dbReference type="Proteomes" id="UP001595823">
    <property type="component" value="Unassembled WGS sequence"/>
</dbReference>
<evidence type="ECO:0000313" key="10">
    <source>
        <dbReference type="EMBL" id="MFC4334218.1"/>
    </source>
</evidence>
<dbReference type="PANTHER" id="PTHR43744:SF3">
    <property type="entry name" value="LACTOSE TRANSPORT SYSTEM PERMEASE PROTEIN LACG"/>
    <property type="match status" value="1"/>
</dbReference>
<evidence type="ECO:0000256" key="6">
    <source>
        <dbReference type="ARBA" id="ARBA00023136"/>
    </source>
</evidence>
<keyword evidence="4 7" id="KW-0812">Transmembrane</keyword>
<dbReference type="PANTHER" id="PTHR43744">
    <property type="entry name" value="ABC TRANSPORTER PERMEASE PROTEIN MG189-RELATED-RELATED"/>
    <property type="match status" value="1"/>
</dbReference>
<feature type="compositionally biased region" description="Low complexity" evidence="8">
    <location>
        <begin position="1"/>
        <end position="15"/>
    </location>
</feature>
<evidence type="ECO:0000256" key="5">
    <source>
        <dbReference type="ARBA" id="ARBA00022989"/>
    </source>
</evidence>
<evidence type="ECO:0000313" key="11">
    <source>
        <dbReference type="Proteomes" id="UP001595823"/>
    </source>
</evidence>
<keyword evidence="11" id="KW-1185">Reference proteome</keyword>
<keyword evidence="6 7" id="KW-0472">Membrane</keyword>
<comment type="caution">
    <text evidence="10">The sequence shown here is derived from an EMBL/GenBank/DDBJ whole genome shotgun (WGS) entry which is preliminary data.</text>
</comment>
<keyword evidence="5 7" id="KW-1133">Transmembrane helix</keyword>
<feature type="compositionally biased region" description="Basic residues" evidence="8">
    <location>
        <begin position="17"/>
        <end position="30"/>
    </location>
</feature>
<evidence type="ECO:0000256" key="8">
    <source>
        <dbReference type="SAM" id="MobiDB-lite"/>
    </source>
</evidence>